<feature type="domain" description="Reverse transcriptase" evidence="1">
    <location>
        <begin position="90"/>
        <end position="358"/>
    </location>
</feature>
<evidence type="ECO:0000313" key="2">
    <source>
        <dbReference type="Ensembl" id="ENSSFAP00005023771.1"/>
    </source>
</evidence>
<dbReference type="SUPFAM" id="SSF56672">
    <property type="entry name" value="DNA/RNA polymerases"/>
    <property type="match status" value="1"/>
</dbReference>
<dbReference type="InterPro" id="IPR000477">
    <property type="entry name" value="RT_dom"/>
</dbReference>
<dbReference type="AlphaFoldDB" id="A0A672GYN6"/>
<reference evidence="2" key="3">
    <citation type="submission" date="2025-09" db="UniProtKB">
        <authorList>
            <consortium name="Ensembl"/>
        </authorList>
    </citation>
    <scope>IDENTIFICATION</scope>
</reference>
<protein>
    <recommendedName>
        <fullName evidence="1">Reverse transcriptase domain-containing protein</fullName>
    </recommendedName>
</protein>
<proteinExistence type="predicted"/>
<sequence length="507" mass="57740">MNVVPQKFNNFFVNIGPELASKIPDGDDDHQFIKSNPNSMFLRAVDEVEIVNIVRNCKNKTSTDCDGVDMMVVKKVINEISKPLAHIFNLSFQTGTFPSKMKIAKVVPLYKTGNKHHFTNYRPVSVLPQFAQILEKLFNDRLDSFINKHHILSECQYGFRPQRSTSLALIDTIEEITKSLDNKKIAIGIFIDLKKAFDTLNHKILLHKLELYGIRGVALQWVESYLTNGHQFVRLAENCSSFRCILCGVPQGSVLGPKFFILYINNICNVSKLMKLVLFADDTNIFLSDTNLQKLLNNVATEFGKLKSWFNKNKLSLNLSKTTLMIFGNKKINAETDILIDDITIERVKETKFLGVIIDEKLSRKAHIKHVQSKLARSIGVLAKARHVLDITSLKLLYHSLVSPYLSYCAEVWGNNYKTAIQPIITLQKRAIRIVHKVAFRDHTNSLFFHSKLLKFIDIVEYLTVQLMYRASNNQLPVQYRVSVSVSTEDEVLVLGIGLKKSGMEHP</sequence>
<reference evidence="2" key="2">
    <citation type="submission" date="2025-08" db="UniProtKB">
        <authorList>
            <consortium name="Ensembl"/>
        </authorList>
    </citation>
    <scope>IDENTIFICATION</scope>
</reference>
<dbReference type="Proteomes" id="UP000472267">
    <property type="component" value="Chromosome 13"/>
</dbReference>
<name>A0A672GYN6_SALFA</name>
<dbReference type="OMA" id="FIDIVEY"/>
<dbReference type="Pfam" id="PF00078">
    <property type="entry name" value="RVT_1"/>
    <property type="match status" value="1"/>
</dbReference>
<dbReference type="InParanoid" id="A0A672GYN6"/>
<keyword evidence="3" id="KW-1185">Reference proteome</keyword>
<evidence type="ECO:0000259" key="1">
    <source>
        <dbReference type="PROSITE" id="PS50878"/>
    </source>
</evidence>
<dbReference type="InterPro" id="IPR043502">
    <property type="entry name" value="DNA/RNA_pol_sf"/>
</dbReference>
<organism evidence="2 3">
    <name type="scientific">Salarias fasciatus</name>
    <name type="common">Jewelled blenny</name>
    <name type="synonym">Blennius fasciatus</name>
    <dbReference type="NCBI Taxonomy" id="181472"/>
    <lineage>
        <taxon>Eukaryota</taxon>
        <taxon>Metazoa</taxon>
        <taxon>Chordata</taxon>
        <taxon>Craniata</taxon>
        <taxon>Vertebrata</taxon>
        <taxon>Euteleostomi</taxon>
        <taxon>Actinopterygii</taxon>
        <taxon>Neopterygii</taxon>
        <taxon>Teleostei</taxon>
        <taxon>Neoteleostei</taxon>
        <taxon>Acanthomorphata</taxon>
        <taxon>Ovalentaria</taxon>
        <taxon>Blenniimorphae</taxon>
        <taxon>Blenniiformes</taxon>
        <taxon>Blennioidei</taxon>
        <taxon>Blenniidae</taxon>
        <taxon>Salariinae</taxon>
        <taxon>Salarias</taxon>
    </lineage>
</organism>
<reference evidence="2" key="1">
    <citation type="submission" date="2019-06" db="EMBL/GenBank/DDBJ databases">
        <authorList>
            <consortium name="Wellcome Sanger Institute Data Sharing"/>
        </authorList>
    </citation>
    <scope>NUCLEOTIDE SEQUENCE [LARGE SCALE GENOMIC DNA]</scope>
</reference>
<evidence type="ECO:0000313" key="3">
    <source>
        <dbReference type="Proteomes" id="UP000472267"/>
    </source>
</evidence>
<dbReference type="CDD" id="cd01650">
    <property type="entry name" value="RT_nLTR_like"/>
    <property type="match status" value="1"/>
</dbReference>
<dbReference type="Ensembl" id="ENSSFAT00005024735.1">
    <property type="protein sequence ID" value="ENSSFAP00005023771.1"/>
    <property type="gene ID" value="ENSSFAG00005012253.1"/>
</dbReference>
<accession>A0A672GYN6</accession>
<dbReference type="PROSITE" id="PS50878">
    <property type="entry name" value="RT_POL"/>
    <property type="match status" value="1"/>
</dbReference>
<dbReference type="PANTHER" id="PTHR33332">
    <property type="entry name" value="REVERSE TRANSCRIPTASE DOMAIN-CONTAINING PROTEIN"/>
    <property type="match status" value="1"/>
</dbReference>